<dbReference type="GO" id="GO:0000930">
    <property type="term" value="C:gamma-tubulin complex"/>
    <property type="evidence" value="ECO:0007669"/>
    <property type="project" value="TreeGrafter"/>
</dbReference>
<feature type="coiled-coil region" evidence="6">
    <location>
        <begin position="628"/>
        <end position="665"/>
    </location>
</feature>
<feature type="domain" description="Gamma tubulin complex component C-terminal" evidence="8">
    <location>
        <begin position="1003"/>
        <end position="1304"/>
    </location>
</feature>
<feature type="compositionally biased region" description="Polar residues" evidence="7">
    <location>
        <begin position="866"/>
        <end position="901"/>
    </location>
</feature>
<evidence type="ECO:0000256" key="1">
    <source>
        <dbReference type="ARBA" id="ARBA00004245"/>
    </source>
</evidence>
<feature type="domain" description="Gamma tubulin complex component protein N-terminal" evidence="9">
    <location>
        <begin position="255"/>
        <end position="513"/>
    </location>
</feature>
<evidence type="ECO:0000256" key="7">
    <source>
        <dbReference type="SAM" id="MobiDB-lite"/>
    </source>
</evidence>
<feature type="coiled-coil region" evidence="6">
    <location>
        <begin position="573"/>
        <end position="604"/>
    </location>
</feature>
<dbReference type="GO" id="GO:0051225">
    <property type="term" value="P:spindle assembly"/>
    <property type="evidence" value="ECO:0007669"/>
    <property type="project" value="TreeGrafter"/>
</dbReference>
<accession>A0A9N9WSQ0</accession>
<evidence type="ECO:0008006" key="12">
    <source>
        <dbReference type="Google" id="ProtNLM"/>
    </source>
</evidence>
<dbReference type="GO" id="GO:0000278">
    <property type="term" value="P:mitotic cell cycle"/>
    <property type="evidence" value="ECO:0007669"/>
    <property type="project" value="TreeGrafter"/>
</dbReference>
<dbReference type="GO" id="GO:0051011">
    <property type="term" value="F:microtubule minus-end binding"/>
    <property type="evidence" value="ECO:0007669"/>
    <property type="project" value="TreeGrafter"/>
</dbReference>
<sequence length="1308" mass="154284">MSVYQLINKLCIELIKESECDEIKLQTARKIAFEVLLKKSFNQSLLLEKTIEDYQFTGFELTLHNRKKELDKLDCYIDVLKENPSSLLPISAFLILLKNIDSEEVCEHHSFLQLQTKAFQDVRKNKYLSHISLSTDHTNNARNRSSSEQTTFLSSILDSYIGHNNSDNLKLKRIEPFQPVISSNTISELSDNQQKSAVSYKKRHTWENLQNHEESSVKSFITESTSLYTFQRLKLASNASSSEITTVSFPKLMNDIKLLILGIESETFKRTETSLKFYMTTRVCCGDISDMNDLLEKFLEVGTCFTRLKSYTAKNPFNQSQIFEGFIFKAFCDRVIKFLNYCRDIIYPQEAETFLDLYNNTSKIMKIIIHLSIFLNIHPSSSTIQRAILSGSDFLRLLYNEYTISLNTDVKCFYVDLLKACCEVYYIRYQEWLYHGKLDDPYKELFIYFVDRYKENTKHFFDRAYLIRKQSVPEFLTGCADNVLLCGKYTFLLKSFNPLHPLFIIRKPPFKICLTHDQINELKDRCREFSRKVRRECGEVISISELLEEKHRIQVEKYKNAEIASTKNALKWKQNQEERLQEIRDFREAQQKELRKELELIEQKKMLKRMTEIQAERDYLDELDRIEDEELQRENEELKARIKIYQELNDKLSDEIDQNKNVTDQATTRKLNPIKIETEDTLNANNPVDKATQEMTIVKDEMNNIVESACELTEAQRNRNKVMSHEYNLIDPKQVDDNNGNNESPKNLTDAQKNRNKVLGYELDLIKNEEQSEQPKINVQDYDKMTDLQKNRLKVMSHEFGLDDKHGYKKDTKENSQRNKVQRDNLTELQRNRQKVMSHEFGFEGYEEVRNPQEKKEKLSLELLNPDTSKLNLESPMSTTSDHFNSDQNESLEKSTLSDLVHNSENKQDDDDADKMEMFRAFEEAIEAIEQKTTEQNQNKFMGIKLNDSSVSAHMSTSTEITKMDTIALSQYLQMSLTLPLNAYMEILNNETLKMYIKDLDILSHFKSLRNYFLLMNGEFCSCISHDMFSKIENGMKPAELLNYQSLHMILDHALSNSRYYDPNTEYLSFIVQNIPEKFEMNSPSILNMLTLSYQLEWPLSLILNPETMDKYRAIFNYLIKLKRITWILEQCFQILKEAHKSHGMEILKSQQYRDVQYIRHKMTQFVNCLENYVTHNVIQISWNAFMEDIKSAESILCIYKKHANYLKRILFLCLLNKSYTEFYKNIEDIFKVILKFYKHLKSGNWLNTSSTYTHEKYNRIQVDADEFHRLIRYILYLGNKVIQQGYQKEIYDLLHLINVNDYYSNDD</sequence>
<dbReference type="EMBL" id="OU895878">
    <property type="protein sequence ID" value="CAG9804580.1"/>
    <property type="molecule type" value="Genomic_DNA"/>
</dbReference>
<protein>
    <recommendedName>
        <fullName evidence="12">Gamma-tubulin complex component 6</fullName>
    </recommendedName>
</protein>
<keyword evidence="11" id="KW-1185">Reference proteome</keyword>
<comment type="subcellular location">
    <subcellularLocation>
        <location evidence="1">Cytoplasm</location>
        <location evidence="1">Cytoskeleton</location>
    </subcellularLocation>
</comment>
<evidence type="ECO:0000313" key="11">
    <source>
        <dbReference type="Proteomes" id="UP001153620"/>
    </source>
</evidence>
<dbReference type="OrthoDB" id="775571at2759"/>
<dbReference type="InterPro" id="IPR007259">
    <property type="entry name" value="GCP"/>
</dbReference>
<dbReference type="PANTHER" id="PTHR19302">
    <property type="entry name" value="GAMMA TUBULIN COMPLEX PROTEIN"/>
    <property type="match status" value="1"/>
</dbReference>
<organism evidence="10 11">
    <name type="scientific">Chironomus riparius</name>
    <dbReference type="NCBI Taxonomy" id="315576"/>
    <lineage>
        <taxon>Eukaryota</taxon>
        <taxon>Metazoa</taxon>
        <taxon>Ecdysozoa</taxon>
        <taxon>Arthropoda</taxon>
        <taxon>Hexapoda</taxon>
        <taxon>Insecta</taxon>
        <taxon>Pterygota</taxon>
        <taxon>Neoptera</taxon>
        <taxon>Endopterygota</taxon>
        <taxon>Diptera</taxon>
        <taxon>Nematocera</taxon>
        <taxon>Chironomoidea</taxon>
        <taxon>Chironomidae</taxon>
        <taxon>Chironominae</taxon>
        <taxon>Chironomus</taxon>
    </lineage>
</organism>
<dbReference type="GO" id="GO:0000922">
    <property type="term" value="C:spindle pole"/>
    <property type="evidence" value="ECO:0007669"/>
    <property type="project" value="InterPro"/>
</dbReference>
<evidence type="ECO:0000259" key="8">
    <source>
        <dbReference type="Pfam" id="PF04130"/>
    </source>
</evidence>
<dbReference type="GO" id="GO:0031122">
    <property type="term" value="P:cytoplasmic microtubule organization"/>
    <property type="evidence" value="ECO:0007669"/>
    <property type="project" value="TreeGrafter"/>
</dbReference>
<keyword evidence="4" id="KW-0493">Microtubule</keyword>
<dbReference type="GO" id="GO:0007020">
    <property type="term" value="P:microtubule nucleation"/>
    <property type="evidence" value="ECO:0007669"/>
    <property type="project" value="InterPro"/>
</dbReference>
<dbReference type="GO" id="GO:0005874">
    <property type="term" value="C:microtubule"/>
    <property type="evidence" value="ECO:0007669"/>
    <property type="project" value="UniProtKB-KW"/>
</dbReference>
<feature type="region of interest" description="Disordered" evidence="7">
    <location>
        <begin position="731"/>
        <end position="755"/>
    </location>
</feature>
<feature type="region of interest" description="Disordered" evidence="7">
    <location>
        <begin position="803"/>
        <end position="833"/>
    </location>
</feature>
<dbReference type="InterPro" id="IPR040457">
    <property type="entry name" value="GCP_C"/>
</dbReference>
<feature type="compositionally biased region" description="Polar residues" evidence="7">
    <location>
        <begin position="737"/>
        <end position="751"/>
    </location>
</feature>
<dbReference type="Pfam" id="PF17681">
    <property type="entry name" value="GCP_N_terminal"/>
    <property type="match status" value="1"/>
</dbReference>
<keyword evidence="5" id="KW-0206">Cytoskeleton</keyword>
<dbReference type="Gene3D" id="1.20.120.1900">
    <property type="entry name" value="Gamma-tubulin complex, C-terminal domain"/>
    <property type="match status" value="1"/>
</dbReference>
<dbReference type="Pfam" id="PF04130">
    <property type="entry name" value="GCP_C_terminal"/>
    <property type="match status" value="1"/>
</dbReference>
<name>A0A9N9WSQ0_9DIPT</name>
<proteinExistence type="inferred from homology"/>
<dbReference type="InterPro" id="IPR041470">
    <property type="entry name" value="GCP_N"/>
</dbReference>
<reference evidence="10" key="2">
    <citation type="submission" date="2022-10" db="EMBL/GenBank/DDBJ databases">
        <authorList>
            <consortium name="ENA_rothamsted_submissions"/>
            <consortium name="culmorum"/>
            <person name="King R."/>
        </authorList>
    </citation>
    <scope>NUCLEOTIDE SEQUENCE</scope>
</reference>
<keyword evidence="6" id="KW-0175">Coiled coil</keyword>
<evidence type="ECO:0000313" key="10">
    <source>
        <dbReference type="EMBL" id="CAG9804580.1"/>
    </source>
</evidence>
<evidence type="ECO:0000259" key="9">
    <source>
        <dbReference type="Pfam" id="PF17681"/>
    </source>
</evidence>
<evidence type="ECO:0000256" key="6">
    <source>
        <dbReference type="SAM" id="Coils"/>
    </source>
</evidence>
<gene>
    <name evidence="10" type="ORF">CHIRRI_LOCUS7463</name>
</gene>
<keyword evidence="3" id="KW-0963">Cytoplasm</keyword>
<reference evidence="10" key="1">
    <citation type="submission" date="2022-01" db="EMBL/GenBank/DDBJ databases">
        <authorList>
            <person name="King R."/>
        </authorList>
    </citation>
    <scope>NUCLEOTIDE SEQUENCE</scope>
</reference>
<feature type="compositionally biased region" description="Basic and acidic residues" evidence="7">
    <location>
        <begin position="803"/>
        <end position="826"/>
    </location>
</feature>
<evidence type="ECO:0000256" key="2">
    <source>
        <dbReference type="ARBA" id="ARBA00010337"/>
    </source>
</evidence>
<feature type="region of interest" description="Disordered" evidence="7">
    <location>
        <begin position="864"/>
        <end position="913"/>
    </location>
</feature>
<dbReference type="GO" id="GO:0043015">
    <property type="term" value="F:gamma-tubulin binding"/>
    <property type="evidence" value="ECO:0007669"/>
    <property type="project" value="InterPro"/>
</dbReference>
<dbReference type="GO" id="GO:0051321">
    <property type="term" value="P:meiotic cell cycle"/>
    <property type="evidence" value="ECO:0007669"/>
    <property type="project" value="TreeGrafter"/>
</dbReference>
<evidence type="ECO:0000256" key="4">
    <source>
        <dbReference type="ARBA" id="ARBA00022701"/>
    </source>
</evidence>
<evidence type="ECO:0000256" key="3">
    <source>
        <dbReference type="ARBA" id="ARBA00022490"/>
    </source>
</evidence>
<dbReference type="PANTHER" id="PTHR19302:SF70">
    <property type="entry name" value="GAMMA-TUBULIN COMPLEX COMPONENT 6"/>
    <property type="match status" value="1"/>
</dbReference>
<dbReference type="Proteomes" id="UP001153620">
    <property type="component" value="Chromosome 2"/>
</dbReference>
<comment type="similarity">
    <text evidence="2">Belongs to the TUBGCP family.</text>
</comment>
<evidence type="ECO:0000256" key="5">
    <source>
        <dbReference type="ARBA" id="ARBA00023212"/>
    </source>
</evidence>
<dbReference type="InterPro" id="IPR042241">
    <property type="entry name" value="GCP_C_sf"/>
</dbReference>